<dbReference type="GO" id="GO:0016020">
    <property type="term" value="C:membrane"/>
    <property type="evidence" value="ECO:0007669"/>
    <property type="project" value="UniProtKB-SubCell"/>
</dbReference>
<comment type="caution">
    <text evidence="9">The sequence shown here is derived from an EMBL/GenBank/DDBJ whole genome shotgun (WGS) entry which is preliminary data.</text>
</comment>
<reference evidence="9 10" key="1">
    <citation type="submission" date="2017-01" db="EMBL/GenBank/DDBJ databases">
        <title>Draft genome sequence of Bacillus oleronius.</title>
        <authorList>
            <person name="Allam M."/>
        </authorList>
    </citation>
    <scope>NUCLEOTIDE SEQUENCE [LARGE SCALE GENOMIC DNA]</scope>
    <source>
        <strain evidence="9 10">DSM 9356</strain>
    </source>
</reference>
<keyword evidence="10" id="KW-1185">Reference proteome</keyword>
<evidence type="ECO:0000256" key="1">
    <source>
        <dbReference type="ARBA" id="ARBA00001947"/>
    </source>
</evidence>
<dbReference type="Pfam" id="PF02163">
    <property type="entry name" value="Peptidase_M50"/>
    <property type="match status" value="1"/>
</dbReference>
<dbReference type="AlphaFoldDB" id="A0A8E2I5S1"/>
<feature type="transmembrane region" description="Helical" evidence="7">
    <location>
        <begin position="6"/>
        <end position="24"/>
    </location>
</feature>
<feature type="transmembrane region" description="Helical" evidence="7">
    <location>
        <begin position="31"/>
        <end position="48"/>
    </location>
</feature>
<evidence type="ECO:0000259" key="8">
    <source>
        <dbReference type="Pfam" id="PF02163"/>
    </source>
</evidence>
<proteinExistence type="inferred from homology"/>
<evidence type="ECO:0000313" key="9">
    <source>
        <dbReference type="EMBL" id="OOP67199.1"/>
    </source>
</evidence>
<evidence type="ECO:0000256" key="3">
    <source>
        <dbReference type="ARBA" id="ARBA00007931"/>
    </source>
</evidence>
<dbReference type="InterPro" id="IPR008915">
    <property type="entry name" value="Peptidase_M50"/>
</dbReference>
<accession>A0A8E2I5S1</accession>
<comment type="cofactor">
    <cofactor evidence="1">
        <name>Zn(2+)</name>
        <dbReference type="ChEBI" id="CHEBI:29105"/>
    </cofactor>
</comment>
<dbReference type="RefSeq" id="WP_058005370.1">
    <property type="nucleotide sequence ID" value="NZ_CP065424.1"/>
</dbReference>
<keyword evidence="4 7" id="KW-0812">Transmembrane</keyword>
<feature type="transmembrane region" description="Helical" evidence="7">
    <location>
        <begin position="110"/>
        <end position="131"/>
    </location>
</feature>
<dbReference type="EMBL" id="MTLA01000220">
    <property type="protein sequence ID" value="OOP67199.1"/>
    <property type="molecule type" value="Genomic_DNA"/>
</dbReference>
<comment type="similarity">
    <text evidence="3">Belongs to the peptidase M50B family.</text>
</comment>
<name>A0A8E2I5S1_9BACI</name>
<dbReference type="CDD" id="cd05709">
    <property type="entry name" value="S2P-M50"/>
    <property type="match status" value="1"/>
</dbReference>
<evidence type="ECO:0000256" key="5">
    <source>
        <dbReference type="ARBA" id="ARBA00022989"/>
    </source>
</evidence>
<dbReference type="Proteomes" id="UP000189761">
    <property type="component" value="Unassembled WGS sequence"/>
</dbReference>
<evidence type="ECO:0000256" key="7">
    <source>
        <dbReference type="SAM" id="Phobius"/>
    </source>
</evidence>
<dbReference type="GO" id="GO:0006508">
    <property type="term" value="P:proteolysis"/>
    <property type="evidence" value="ECO:0007669"/>
    <property type="project" value="InterPro"/>
</dbReference>
<evidence type="ECO:0000313" key="10">
    <source>
        <dbReference type="Proteomes" id="UP000189761"/>
    </source>
</evidence>
<evidence type="ECO:0000256" key="4">
    <source>
        <dbReference type="ARBA" id="ARBA00022692"/>
    </source>
</evidence>
<protein>
    <recommendedName>
        <fullName evidence="8">Peptidase M50 domain-containing protein</fullName>
    </recommendedName>
</protein>
<feature type="domain" description="Peptidase M50" evidence="8">
    <location>
        <begin position="37"/>
        <end position="270"/>
    </location>
</feature>
<gene>
    <name evidence="9" type="ORF">BWZ43_17015</name>
</gene>
<organism evidence="9 10">
    <name type="scientific">Heyndrickxia oleronia</name>
    <dbReference type="NCBI Taxonomy" id="38875"/>
    <lineage>
        <taxon>Bacteria</taxon>
        <taxon>Bacillati</taxon>
        <taxon>Bacillota</taxon>
        <taxon>Bacilli</taxon>
        <taxon>Bacillales</taxon>
        <taxon>Bacillaceae</taxon>
        <taxon>Heyndrickxia</taxon>
    </lineage>
</organism>
<comment type="subcellular location">
    <subcellularLocation>
        <location evidence="2">Membrane</location>
        <topology evidence="2">Multi-pass membrane protein</topology>
    </subcellularLocation>
</comment>
<evidence type="ECO:0000256" key="6">
    <source>
        <dbReference type="ARBA" id="ARBA00023136"/>
    </source>
</evidence>
<feature type="transmembrane region" description="Helical" evidence="7">
    <location>
        <begin position="137"/>
        <end position="156"/>
    </location>
</feature>
<keyword evidence="6 7" id="KW-0472">Membrane</keyword>
<evidence type="ECO:0000256" key="2">
    <source>
        <dbReference type="ARBA" id="ARBA00004141"/>
    </source>
</evidence>
<sequence length="347" mass="39789">MKSILTPKWVTLFAIFLLAIGFYFKQSIGVTIQIGSLLLALWLAITLHELGHVIFGKMSGYQFVFFTTGPLLIEKAKKYFCLKENKHWFHFGGVAMMTPPNGNNIKKMMLYAAGGPILSLIIAMTSFLLYGQYTNSFYLYLGIMNSAIFFATIIPVKTNMQTDGYVVLSLLKNNEDTTKLINEINISKELLSKKQPKDWDSKQIQLARQMQPSIDHVQYAMFLYYFEIEQAGFSSAVNALKDFAAIPVTKKNKQQLGFIIHMKQIEHFLSEDVQLEMISEYQQFLSRIEPLSFHRGEAMIAYLQDNKTKALELLHKVQKNVEHNESLYGFFKAEKTLTELIKEKIAL</sequence>
<keyword evidence="5 7" id="KW-1133">Transmembrane helix</keyword>